<dbReference type="EMBL" id="JACOOK010000001">
    <property type="protein sequence ID" value="MBC5615772.1"/>
    <property type="molecule type" value="Genomic_DNA"/>
</dbReference>
<proteinExistence type="predicted"/>
<gene>
    <name evidence="5" type="ORF">H8S08_01885</name>
</gene>
<dbReference type="InterPro" id="IPR002059">
    <property type="entry name" value="CSP_DNA-bd"/>
</dbReference>
<dbReference type="PIRSF" id="PIRSF002599">
    <property type="entry name" value="Cold_shock_A"/>
    <property type="match status" value="1"/>
</dbReference>
<reference evidence="5 6" key="1">
    <citation type="submission" date="2020-08" db="EMBL/GenBank/DDBJ databases">
        <title>Genome public.</title>
        <authorList>
            <person name="Liu C."/>
            <person name="Sun Q."/>
        </authorList>
    </citation>
    <scope>NUCLEOTIDE SEQUENCE [LARGE SCALE GENOMIC DNA]</scope>
    <source>
        <strain evidence="5 6">New-7</strain>
    </source>
</reference>
<dbReference type="InterPro" id="IPR012156">
    <property type="entry name" value="Cold_shock_CspA"/>
</dbReference>
<dbReference type="PRINTS" id="PR00050">
    <property type="entry name" value="COLDSHOCK"/>
</dbReference>
<name>A0ABR7CJF3_9BACT</name>
<dbReference type="InterPro" id="IPR050181">
    <property type="entry name" value="Cold_shock_domain"/>
</dbReference>
<evidence type="ECO:0000256" key="2">
    <source>
        <dbReference type="ARBA" id="ARBA00022490"/>
    </source>
</evidence>
<dbReference type="SMART" id="SM00357">
    <property type="entry name" value="CSP"/>
    <property type="match status" value="1"/>
</dbReference>
<evidence type="ECO:0000256" key="3">
    <source>
        <dbReference type="RuleBase" id="RU000408"/>
    </source>
</evidence>
<evidence type="ECO:0000313" key="5">
    <source>
        <dbReference type="EMBL" id="MBC5615772.1"/>
    </source>
</evidence>
<evidence type="ECO:0000259" key="4">
    <source>
        <dbReference type="PROSITE" id="PS51857"/>
    </source>
</evidence>
<protein>
    <submittedName>
        <fullName evidence="5">Cold-shock protein</fullName>
    </submittedName>
</protein>
<organism evidence="5 6">
    <name type="scientific">Alistipes hominis</name>
    <dbReference type="NCBI Taxonomy" id="2763015"/>
    <lineage>
        <taxon>Bacteria</taxon>
        <taxon>Pseudomonadati</taxon>
        <taxon>Bacteroidota</taxon>
        <taxon>Bacteroidia</taxon>
        <taxon>Bacteroidales</taxon>
        <taxon>Rikenellaceae</taxon>
        <taxon>Alistipes</taxon>
    </lineage>
</organism>
<dbReference type="Gene3D" id="2.40.50.140">
    <property type="entry name" value="Nucleic acid-binding proteins"/>
    <property type="match status" value="1"/>
</dbReference>
<evidence type="ECO:0000313" key="6">
    <source>
        <dbReference type="Proteomes" id="UP000636891"/>
    </source>
</evidence>
<dbReference type="PANTHER" id="PTHR11544">
    <property type="entry name" value="COLD SHOCK DOMAIN CONTAINING PROTEINS"/>
    <property type="match status" value="1"/>
</dbReference>
<dbReference type="Pfam" id="PF00313">
    <property type="entry name" value="CSD"/>
    <property type="match status" value="1"/>
</dbReference>
<dbReference type="CDD" id="cd04458">
    <property type="entry name" value="CSP_CDS"/>
    <property type="match status" value="1"/>
</dbReference>
<dbReference type="RefSeq" id="WP_081032628.1">
    <property type="nucleotide sequence ID" value="NZ_JACOOK010000001.1"/>
</dbReference>
<sequence length="66" mass="7255">MKGTVKWFDSAKGYGFITTETGSDIFVHYTGINKEGFRGLEEGQHVEFEVNEGKKGEQAVNVSVIG</sequence>
<dbReference type="InterPro" id="IPR011129">
    <property type="entry name" value="CSD"/>
</dbReference>
<comment type="caution">
    <text evidence="5">The sequence shown here is derived from an EMBL/GenBank/DDBJ whole genome shotgun (WGS) entry which is preliminary data.</text>
</comment>
<accession>A0ABR7CJF3</accession>
<dbReference type="PROSITE" id="PS00352">
    <property type="entry name" value="CSD_1"/>
    <property type="match status" value="1"/>
</dbReference>
<dbReference type="InterPro" id="IPR012340">
    <property type="entry name" value="NA-bd_OB-fold"/>
</dbReference>
<evidence type="ECO:0000256" key="1">
    <source>
        <dbReference type="ARBA" id="ARBA00004496"/>
    </source>
</evidence>
<dbReference type="InterPro" id="IPR019844">
    <property type="entry name" value="CSD_CS"/>
</dbReference>
<dbReference type="Proteomes" id="UP000636891">
    <property type="component" value="Unassembled WGS sequence"/>
</dbReference>
<feature type="domain" description="CSD" evidence="4">
    <location>
        <begin position="1"/>
        <end position="64"/>
    </location>
</feature>
<dbReference type="SUPFAM" id="SSF50249">
    <property type="entry name" value="Nucleic acid-binding proteins"/>
    <property type="match status" value="1"/>
</dbReference>
<keyword evidence="2" id="KW-0963">Cytoplasm</keyword>
<dbReference type="PROSITE" id="PS51857">
    <property type="entry name" value="CSD_2"/>
    <property type="match status" value="1"/>
</dbReference>
<comment type="subcellular location">
    <subcellularLocation>
        <location evidence="1 3">Cytoplasm</location>
    </subcellularLocation>
</comment>
<keyword evidence="6" id="KW-1185">Reference proteome</keyword>